<dbReference type="Proteomes" id="UP000078343">
    <property type="component" value="Unassembled WGS sequence"/>
</dbReference>
<sequence length="782" mass="88693">MARVKQKVAKKGAAGSSTRGSQVAKQKRHKIAIGGDPQEKKLPTVVRAKSACRGSITSAYDPNKISFQERPPPGYTFIPAGNPELTNALKEFARRGDHKIYAVTITPHAARHELSREVHRVGFHFPTRIVDQVCAHYGIRLNSEGKVVDESNDENFFSKVYRNSDGQRPVEEKDQITINTDAKQTIKDLFPNIPNNDLYQIIKTAFQLGDRRVGTANELPLVRRAQLSVVAHIRHNYTQYDKLLRQMPYNEARHMVERETLIKLVEWRGGEDTTLESATGAADDLLKEVIVISDEEASDSDSDSVEPLGQDRVQVEELPSTSYAPGPGRPISPLPQLQPERMLDYPPAVRSYRPSNAEIARRNQSRYAIWEQAKRDYRSSVAQRPVTVLERIYEPEPAPAPRVLVPLDPPTHSPAQIFHTQAPPTSIARVDYEPTIRSRQSSPPTYIRDANGILYERIDTRRANPADTSQHYHHKQPAPVMAGPQIRTRPSSPQDFSRRDSRNHADLERGDGTILPSIEGPDGSYISPRLRRNPFEAHPEPRDTNPRREDGGNARNAAYIDLTLSSSQTPKRRRLEEAQPVQERRMNRRESPSRPVEHHYLPPRPVAAHTENRTANYGEPRSSPRLQPAVSTRETAYADRQPLYDAHDLPHSVVRLYEPIPAPHELRETTTMQRRYPPQTYAAPTHNEVESIRPVRDLGKQPLLSLGQVYELTGESRTYNSQIAGEPERLVREEYVQPVMQEPRVRYVYADGTSGREPLQSLPPQHLPEYDRRPAPLHSYAR</sequence>
<feature type="region of interest" description="Disordered" evidence="1">
    <location>
        <begin position="295"/>
        <end position="338"/>
    </location>
</feature>
<feature type="compositionally biased region" description="Basic residues" evidence="1">
    <location>
        <begin position="1"/>
        <end position="10"/>
    </location>
</feature>
<comment type="caution">
    <text evidence="3">The sequence shown here is derived from an EMBL/GenBank/DDBJ whole genome shotgun (WGS) entry which is preliminary data.</text>
</comment>
<dbReference type="PANTHER" id="PTHR38113">
    <property type="match status" value="1"/>
</dbReference>
<dbReference type="GeneID" id="30010203"/>
<dbReference type="STRING" id="1367422.A0A178ZNI6"/>
<keyword evidence="4" id="KW-1185">Reference proteome</keyword>
<proteinExistence type="predicted"/>
<evidence type="ECO:0000313" key="3">
    <source>
        <dbReference type="EMBL" id="OAP61031.1"/>
    </source>
</evidence>
<accession>A0A178ZNI6</accession>
<feature type="compositionally biased region" description="Basic and acidic residues" evidence="1">
    <location>
        <begin position="496"/>
        <end position="511"/>
    </location>
</feature>
<organism evidence="3 4">
    <name type="scientific">Fonsecaea erecta</name>
    <dbReference type="NCBI Taxonomy" id="1367422"/>
    <lineage>
        <taxon>Eukaryota</taxon>
        <taxon>Fungi</taxon>
        <taxon>Dikarya</taxon>
        <taxon>Ascomycota</taxon>
        <taxon>Pezizomycotina</taxon>
        <taxon>Eurotiomycetes</taxon>
        <taxon>Chaetothyriomycetidae</taxon>
        <taxon>Chaetothyriales</taxon>
        <taxon>Herpotrichiellaceae</taxon>
        <taxon>Fonsecaea</taxon>
    </lineage>
</organism>
<dbReference type="EMBL" id="LVYI01000004">
    <property type="protein sequence ID" value="OAP61031.1"/>
    <property type="molecule type" value="Genomic_DNA"/>
</dbReference>
<dbReference type="OrthoDB" id="5288828at2759"/>
<dbReference type="Pfam" id="PF10056">
    <property type="entry name" value="DUF2293"/>
    <property type="match status" value="1"/>
</dbReference>
<dbReference type="InterPro" id="IPR018744">
    <property type="entry name" value="DUF2293"/>
</dbReference>
<feature type="domain" description="DUF2293" evidence="2">
    <location>
        <begin position="186"/>
        <end position="268"/>
    </location>
</feature>
<feature type="region of interest" description="Disordered" evidence="1">
    <location>
        <begin position="750"/>
        <end position="782"/>
    </location>
</feature>
<dbReference type="AlphaFoldDB" id="A0A178ZNI6"/>
<evidence type="ECO:0000256" key="1">
    <source>
        <dbReference type="SAM" id="MobiDB-lite"/>
    </source>
</evidence>
<evidence type="ECO:0000259" key="2">
    <source>
        <dbReference type="Pfam" id="PF10056"/>
    </source>
</evidence>
<dbReference type="RefSeq" id="XP_018694398.1">
    <property type="nucleotide sequence ID" value="XM_018837545.1"/>
</dbReference>
<feature type="region of interest" description="Disordered" evidence="1">
    <location>
        <begin position="465"/>
        <end position="630"/>
    </location>
</feature>
<feature type="compositionally biased region" description="Acidic residues" evidence="1">
    <location>
        <begin position="295"/>
        <end position="304"/>
    </location>
</feature>
<evidence type="ECO:0000313" key="4">
    <source>
        <dbReference type="Proteomes" id="UP000078343"/>
    </source>
</evidence>
<feature type="compositionally biased region" description="Basic and acidic residues" evidence="1">
    <location>
        <begin position="574"/>
        <end position="600"/>
    </location>
</feature>
<reference evidence="3 4" key="1">
    <citation type="submission" date="2016-04" db="EMBL/GenBank/DDBJ databases">
        <title>Draft genome of Fonsecaea erecta CBS 125763.</title>
        <authorList>
            <person name="Weiss V.A."/>
            <person name="Vicente V.A."/>
            <person name="Raittz R.T."/>
            <person name="Moreno L.F."/>
            <person name="De Souza E.M."/>
            <person name="Pedrosa F.O."/>
            <person name="Steffens M.B."/>
            <person name="Faoro H."/>
            <person name="Tadra-Sfeir M.Z."/>
            <person name="Najafzadeh M.J."/>
            <person name="Felipe M.S."/>
            <person name="Teixeira M."/>
            <person name="Sun J."/>
            <person name="Xi L."/>
            <person name="Gomes R."/>
            <person name="De Azevedo C.M."/>
            <person name="Salgado C.G."/>
            <person name="Da Silva M.B."/>
            <person name="Nascimento M.F."/>
            <person name="Queiroz-Telles F."/>
            <person name="Attili D.S."/>
            <person name="Gorbushina A."/>
        </authorList>
    </citation>
    <scope>NUCLEOTIDE SEQUENCE [LARGE SCALE GENOMIC DNA]</scope>
    <source>
        <strain evidence="3 4">CBS 125763</strain>
    </source>
</reference>
<name>A0A178ZNI6_9EURO</name>
<feature type="region of interest" description="Disordered" evidence="1">
    <location>
        <begin position="1"/>
        <end position="40"/>
    </location>
</feature>
<feature type="compositionally biased region" description="Basic and acidic residues" evidence="1">
    <location>
        <begin position="533"/>
        <end position="552"/>
    </location>
</feature>
<dbReference type="PANTHER" id="PTHR38113:SF1">
    <property type="entry name" value="DUF2293 DOMAIN-CONTAINING PROTEIN"/>
    <property type="match status" value="1"/>
</dbReference>
<gene>
    <name evidence="3" type="ORF">AYL99_06035</name>
</gene>
<protein>
    <recommendedName>
        <fullName evidence="2">DUF2293 domain-containing protein</fullName>
    </recommendedName>
</protein>